<dbReference type="InterPro" id="IPR015925">
    <property type="entry name" value="Ryanodine_IP3_receptor"/>
</dbReference>
<dbReference type="GO" id="GO:0006816">
    <property type="term" value="P:calcium ion transport"/>
    <property type="evidence" value="ECO:0007669"/>
    <property type="project" value="InterPro"/>
</dbReference>
<dbReference type="GeneID" id="109592460"/>
<dbReference type="InterPro" id="IPR016093">
    <property type="entry name" value="MIR_motif"/>
</dbReference>
<evidence type="ECO:0000313" key="4">
    <source>
        <dbReference type="Proteomes" id="UP000007879"/>
    </source>
</evidence>
<evidence type="ECO:0000259" key="2">
    <source>
        <dbReference type="PROSITE" id="PS50919"/>
    </source>
</evidence>
<evidence type="ECO:0000313" key="3">
    <source>
        <dbReference type="EnsemblMetazoa" id="XP_019863457.1"/>
    </source>
</evidence>
<evidence type="ECO:0000256" key="1">
    <source>
        <dbReference type="ARBA" id="ARBA00022737"/>
    </source>
</evidence>
<keyword evidence="1" id="KW-0677">Repeat</keyword>
<organism evidence="3 4">
    <name type="scientific">Amphimedon queenslandica</name>
    <name type="common">Sponge</name>
    <dbReference type="NCBI Taxonomy" id="400682"/>
    <lineage>
        <taxon>Eukaryota</taxon>
        <taxon>Metazoa</taxon>
        <taxon>Porifera</taxon>
        <taxon>Demospongiae</taxon>
        <taxon>Heteroscleromorpha</taxon>
        <taxon>Haplosclerida</taxon>
        <taxon>Niphatidae</taxon>
        <taxon>Amphimedon</taxon>
    </lineage>
</organism>
<keyword evidence="4" id="KW-1185">Reference proteome</keyword>
<sequence>MASVDSVADSPVLDGDVVLFNCLDASSFLYSKPLSSNHSDQLTIESSNKKFFMFELAAFCITRGKQTSFQKAKSKESEDSSQLMEIVYGSTVKLQHQISGKYLTVRSNNEQQTLHLEQEDKSGPDKENLFKIVPSHQKKELGNSLLVQDNVKLESISCSGKKIKFQYNPKENGYCPSLEPDGTMFSITIYCHKHALLSPNCIKSGSIVMLASVNFDGYISARGSFVSGPIIKEQSQPKVCLCKWEKRYFNIEPYSGETFFQLENIDLETNKGTYLLFGNKYRIKHIVTQQYITVTENEEVELSSKPKNDWNQFELHPSLEGDNQEIIESGAHVTFRHVATKKCLSFNVTLNENGLVRWSDLVLENGKANFEVLQVDKFFVQDVYQVVSMSLVMLEIHTKFNEEILINTLKDLKTSFTLNKNLSKTSVDHKTRLASMLRSFGMIDAMVTLIKKHHKDSCNKVCELICSSLQMYVENGSFRAITYLVEKDDLLKILVNKCSNSVKVLITLFNKYRGHINQRRYFPLFDKLNEKYLADPAIVELMCILTFNGKWIKWEIYEKIKENLIGMVSTDEVKGLIENLREYEANISTDRLCSTFVQVNQGHSGFENEAQNDTNHAVQAIEIEFKEKPLIHVLLMNILVFLIDYRVFSKEVNIMQFLTANETSKVNEANIQTSDFQSSVTIIKKKLALLSLKLLLKRSFNSSIKALIEDFKKFGIGEHKSSTHYSDNSVLISMEEEGDFMRCLLQENNMEEIAKNSKQIKARLREYFTSNQTCQSFNVKANKELCDILTGFMTDDDADIRLMSTELLYNIFRVEEIILSEAEEKIYFTCSTDEAYEEMKQLATMSDKKQLLCRMLRREITGEDVQQKYGALFPSIIAALERMTMAFAPVKGIKPNSISQHVAYSCGLFDVILECVLEYKDCSDLENSENDILERCFTLLQKMSRNYSKVSNKTTDINSMYYI</sequence>
<dbReference type="RefSeq" id="XP_019863457.1">
    <property type="nucleotide sequence ID" value="XM_020007898.1"/>
</dbReference>
<dbReference type="SUPFAM" id="SSF82109">
    <property type="entry name" value="MIR domain"/>
    <property type="match status" value="1"/>
</dbReference>
<dbReference type="PANTHER" id="PTHR13715">
    <property type="entry name" value="RYANODINE RECEPTOR AND IP3 RECEPTOR"/>
    <property type="match status" value="1"/>
</dbReference>
<dbReference type="Gene3D" id="2.80.10.50">
    <property type="match status" value="2"/>
</dbReference>
<dbReference type="Proteomes" id="UP000007879">
    <property type="component" value="Unassembled WGS sequence"/>
</dbReference>
<reference evidence="3" key="2">
    <citation type="submission" date="2024-06" db="UniProtKB">
        <authorList>
            <consortium name="EnsemblMetazoa"/>
        </authorList>
    </citation>
    <scope>IDENTIFICATION</scope>
</reference>
<protein>
    <recommendedName>
        <fullName evidence="2">MIR domain-containing protein</fullName>
    </recommendedName>
</protein>
<name>A0AAN0K2F2_AMPQE</name>
<dbReference type="InterPro" id="IPR036300">
    <property type="entry name" value="MIR_dom_sf"/>
</dbReference>
<proteinExistence type="predicted"/>
<reference evidence="4" key="1">
    <citation type="journal article" date="2010" name="Nature">
        <title>The Amphimedon queenslandica genome and the evolution of animal complexity.</title>
        <authorList>
            <person name="Srivastava M."/>
            <person name="Simakov O."/>
            <person name="Chapman J."/>
            <person name="Fahey B."/>
            <person name="Gauthier M.E."/>
            <person name="Mitros T."/>
            <person name="Richards G.S."/>
            <person name="Conaco C."/>
            <person name="Dacre M."/>
            <person name="Hellsten U."/>
            <person name="Larroux C."/>
            <person name="Putnam N.H."/>
            <person name="Stanke M."/>
            <person name="Adamska M."/>
            <person name="Darling A."/>
            <person name="Degnan S.M."/>
            <person name="Oakley T.H."/>
            <person name="Plachetzki D.C."/>
            <person name="Zhai Y."/>
            <person name="Adamski M."/>
            <person name="Calcino A."/>
            <person name="Cummins S.F."/>
            <person name="Goodstein D.M."/>
            <person name="Harris C."/>
            <person name="Jackson D.J."/>
            <person name="Leys S.P."/>
            <person name="Shu S."/>
            <person name="Woodcroft B.J."/>
            <person name="Vervoort M."/>
            <person name="Kosik K.S."/>
            <person name="Manning G."/>
            <person name="Degnan B.M."/>
            <person name="Rokhsar D.S."/>
        </authorList>
    </citation>
    <scope>NUCLEOTIDE SEQUENCE [LARGE SCALE GENOMIC DNA]</scope>
</reference>
<dbReference type="PANTHER" id="PTHR13715:SF99">
    <property type="entry name" value="INOSITOL 1,4,5-TRISPHOSPHATE RECEPTOR-LIKE PROTEIN A"/>
    <property type="match status" value="1"/>
</dbReference>
<dbReference type="EnsemblMetazoa" id="XM_020007898.1">
    <property type="protein sequence ID" value="XP_019863457.1"/>
    <property type="gene ID" value="LOC109592460"/>
</dbReference>
<dbReference type="KEGG" id="aqu:109592460"/>
<feature type="domain" description="MIR" evidence="2">
    <location>
        <begin position="83"/>
        <end position="135"/>
    </location>
</feature>
<dbReference type="PROSITE" id="PS50919">
    <property type="entry name" value="MIR"/>
    <property type="match status" value="1"/>
</dbReference>
<dbReference type="CDD" id="cd23280">
    <property type="entry name" value="beta-trefoil_MIR_itr-1-like"/>
    <property type="match status" value="1"/>
</dbReference>
<accession>A0AAN0K2F2</accession>
<dbReference type="AlphaFoldDB" id="A0AAN0K2F2"/>